<dbReference type="GO" id="GO:1990281">
    <property type="term" value="C:efflux pump complex"/>
    <property type="evidence" value="ECO:0007669"/>
    <property type="project" value="TreeGrafter"/>
</dbReference>
<dbReference type="EMBL" id="FSRE01000003">
    <property type="protein sequence ID" value="SIO09183.1"/>
    <property type="molecule type" value="Genomic_DNA"/>
</dbReference>
<feature type="coiled-coil region" evidence="4">
    <location>
        <begin position="106"/>
        <end position="171"/>
    </location>
</feature>
<dbReference type="Pfam" id="PF25967">
    <property type="entry name" value="RND-MFP_C"/>
    <property type="match status" value="1"/>
</dbReference>
<comment type="subcellular location">
    <subcellularLocation>
        <location evidence="1">Cell envelope</location>
    </subcellularLocation>
</comment>
<dbReference type="OrthoDB" id="9806939at2"/>
<dbReference type="Gene3D" id="1.10.287.470">
    <property type="entry name" value="Helix hairpin bin"/>
    <property type="match status" value="1"/>
</dbReference>
<dbReference type="NCBIfam" id="TIGR01730">
    <property type="entry name" value="RND_mfp"/>
    <property type="match status" value="1"/>
</dbReference>
<gene>
    <name evidence="9" type="ORF">SAMN05443662_1428</name>
</gene>
<evidence type="ECO:0000256" key="3">
    <source>
        <dbReference type="ARBA" id="ARBA00022448"/>
    </source>
</evidence>
<dbReference type="InterPro" id="IPR058625">
    <property type="entry name" value="MdtA-like_BSH"/>
</dbReference>
<dbReference type="SUPFAM" id="SSF111369">
    <property type="entry name" value="HlyD-like secretion proteins"/>
    <property type="match status" value="1"/>
</dbReference>
<evidence type="ECO:0000259" key="6">
    <source>
        <dbReference type="Pfam" id="PF25917"/>
    </source>
</evidence>
<dbReference type="PANTHER" id="PTHR30469">
    <property type="entry name" value="MULTIDRUG RESISTANCE PROTEIN MDTA"/>
    <property type="match status" value="1"/>
</dbReference>
<feature type="domain" description="Multidrug resistance protein MdtA-like alpha-helical hairpin" evidence="5">
    <location>
        <begin position="106"/>
        <end position="175"/>
    </location>
</feature>
<reference evidence="9 10" key="1">
    <citation type="submission" date="2016-11" db="EMBL/GenBank/DDBJ databases">
        <authorList>
            <person name="Jaros S."/>
            <person name="Januszkiewicz K."/>
            <person name="Wedrychowicz H."/>
        </authorList>
    </citation>
    <scope>NUCLEOTIDE SEQUENCE [LARGE SCALE GENOMIC DNA]</scope>
    <source>
        <strain evidence="9 10">DSM 17737</strain>
    </source>
</reference>
<dbReference type="Proteomes" id="UP000198461">
    <property type="component" value="Unassembled WGS sequence"/>
</dbReference>
<dbReference type="InterPro" id="IPR006143">
    <property type="entry name" value="RND_pump_MFP"/>
</dbReference>
<feature type="domain" description="CusB-like beta-barrel" evidence="7">
    <location>
        <begin position="213"/>
        <end position="284"/>
    </location>
</feature>
<dbReference type="InterPro" id="IPR058627">
    <property type="entry name" value="MdtA-like_C"/>
</dbReference>
<protein>
    <submittedName>
        <fullName evidence="9">RND family efflux transporter, MFP subunit</fullName>
    </submittedName>
</protein>
<dbReference type="Gene3D" id="2.40.50.100">
    <property type="match status" value="1"/>
</dbReference>
<dbReference type="Pfam" id="PF25917">
    <property type="entry name" value="BSH_RND"/>
    <property type="match status" value="1"/>
</dbReference>
<evidence type="ECO:0000256" key="4">
    <source>
        <dbReference type="SAM" id="Coils"/>
    </source>
</evidence>
<evidence type="ECO:0000313" key="10">
    <source>
        <dbReference type="Proteomes" id="UP000198461"/>
    </source>
</evidence>
<dbReference type="Gene3D" id="2.40.420.20">
    <property type="match status" value="1"/>
</dbReference>
<evidence type="ECO:0000259" key="5">
    <source>
        <dbReference type="Pfam" id="PF25876"/>
    </source>
</evidence>
<dbReference type="Pfam" id="PF25876">
    <property type="entry name" value="HH_MFP_RND"/>
    <property type="match status" value="1"/>
</dbReference>
<feature type="domain" description="Multidrug resistance protein MdtA-like C-terminal permuted SH3" evidence="8">
    <location>
        <begin position="289"/>
        <end position="346"/>
    </location>
</feature>
<accession>A0A1N6GNT6</accession>
<dbReference type="Pfam" id="PF25954">
    <property type="entry name" value="Beta-barrel_RND_2"/>
    <property type="match status" value="1"/>
</dbReference>
<evidence type="ECO:0000256" key="2">
    <source>
        <dbReference type="ARBA" id="ARBA00009477"/>
    </source>
</evidence>
<keyword evidence="4" id="KW-0175">Coiled coil</keyword>
<dbReference type="PROSITE" id="PS51257">
    <property type="entry name" value="PROKAR_LIPOPROTEIN"/>
    <property type="match status" value="1"/>
</dbReference>
<comment type="similarity">
    <text evidence="2">Belongs to the membrane fusion protein (MFP) (TC 8.A.1) family.</text>
</comment>
<dbReference type="InterPro" id="IPR058792">
    <property type="entry name" value="Beta-barrel_RND_2"/>
</dbReference>
<evidence type="ECO:0000256" key="1">
    <source>
        <dbReference type="ARBA" id="ARBA00004196"/>
    </source>
</evidence>
<dbReference type="STRING" id="364032.SAMN05443662_1428"/>
<evidence type="ECO:0000313" key="9">
    <source>
        <dbReference type="EMBL" id="SIO09183.1"/>
    </source>
</evidence>
<evidence type="ECO:0000259" key="7">
    <source>
        <dbReference type="Pfam" id="PF25954"/>
    </source>
</evidence>
<keyword evidence="10" id="KW-1185">Reference proteome</keyword>
<feature type="domain" description="Multidrug resistance protein MdtA-like barrel-sandwich hybrid" evidence="6">
    <location>
        <begin position="65"/>
        <end position="204"/>
    </location>
</feature>
<keyword evidence="3" id="KW-0813">Transport</keyword>
<dbReference type="Gene3D" id="2.40.30.170">
    <property type="match status" value="1"/>
</dbReference>
<dbReference type="RefSeq" id="WP_074201683.1">
    <property type="nucleotide sequence ID" value="NZ_FSRE01000003.1"/>
</dbReference>
<dbReference type="AlphaFoldDB" id="A0A1N6GNT6"/>
<organism evidence="9 10">
    <name type="scientific">Sulfurivirga caldicuralii</name>
    <dbReference type="NCBI Taxonomy" id="364032"/>
    <lineage>
        <taxon>Bacteria</taxon>
        <taxon>Pseudomonadati</taxon>
        <taxon>Pseudomonadota</taxon>
        <taxon>Gammaproteobacteria</taxon>
        <taxon>Thiotrichales</taxon>
        <taxon>Piscirickettsiaceae</taxon>
        <taxon>Sulfurivirga</taxon>
    </lineage>
</organism>
<dbReference type="GO" id="GO:0015562">
    <property type="term" value="F:efflux transmembrane transporter activity"/>
    <property type="evidence" value="ECO:0007669"/>
    <property type="project" value="TreeGrafter"/>
</dbReference>
<dbReference type="InterPro" id="IPR058624">
    <property type="entry name" value="MdtA-like_HH"/>
</dbReference>
<proteinExistence type="inferred from homology"/>
<evidence type="ECO:0000259" key="8">
    <source>
        <dbReference type="Pfam" id="PF25967"/>
    </source>
</evidence>
<sequence>MKARQFALLTLLAATIGLVGCQSGQKETAAKSAAPMETADVTVTKVNLGTVPLTVVVPGAVVPDEQAQIASRLMGFIHDLNVKEGDHVKKGQLLFTVDPTDVKSQIAQAEAAYRQAKAALDDALADYERFKKLYKEASVSKQQFDKVRLQYQVAQQNLAAAKAAFDQARAQLKYAHVKAPFDGVVVKKMAANGDLAAPGKPVLIVENLETMSVQTDVAEDLYARLRIGDEATMWIDGVDHPVKGVIYTMVSAADPKTRTHTVKLSLPKDLKNINSGTFVRVSFKVGERQAMMIPAQAMVVRAGITGVFVVDSDNKAHFRMIRPGRRIDDMIEVQAGLSLGERIVVSPNNKTLMNDEPVKVVKTLDSDKGA</sequence>
<name>A0A1N6GNT6_9GAMM</name>